<feature type="binding site" evidence="4">
    <location>
        <position position="74"/>
    </location>
    <ligand>
        <name>substrate</name>
    </ligand>
</feature>
<dbReference type="GO" id="GO:0016829">
    <property type="term" value="F:lyase activity"/>
    <property type="evidence" value="ECO:0007669"/>
    <property type="project" value="UniProtKB-KW"/>
</dbReference>
<dbReference type="InterPro" id="IPR015813">
    <property type="entry name" value="Pyrv/PenolPyrv_kinase-like_dom"/>
</dbReference>
<gene>
    <name evidence="7" type="ORF">JDV75_02070</name>
</gene>
<evidence type="ECO:0000256" key="1">
    <source>
        <dbReference type="ARBA" id="ARBA00001946"/>
    </source>
</evidence>
<evidence type="ECO:0000259" key="6">
    <source>
        <dbReference type="Pfam" id="PF03328"/>
    </source>
</evidence>
<dbReference type="InterPro" id="IPR040442">
    <property type="entry name" value="Pyrv_kinase-like_dom_sf"/>
</dbReference>
<dbReference type="RefSeq" id="WP_198737580.1">
    <property type="nucleotide sequence ID" value="NZ_JAEIOS010000009.1"/>
</dbReference>
<accession>A0A934I551</accession>
<evidence type="ECO:0000256" key="5">
    <source>
        <dbReference type="PIRSR" id="PIRSR015582-2"/>
    </source>
</evidence>
<comment type="caution">
    <text evidence="7">The sequence shown here is derived from an EMBL/GenBank/DDBJ whole genome shotgun (WGS) entry which is preliminary data.</text>
</comment>
<dbReference type="EMBL" id="JAEIOS010000009">
    <property type="protein sequence ID" value="MBI8988554.1"/>
    <property type="molecule type" value="Genomic_DNA"/>
</dbReference>
<evidence type="ECO:0000256" key="3">
    <source>
        <dbReference type="ARBA" id="ARBA00022842"/>
    </source>
</evidence>
<evidence type="ECO:0000256" key="2">
    <source>
        <dbReference type="ARBA" id="ARBA00022723"/>
    </source>
</evidence>
<dbReference type="PIRSF" id="PIRSF015582">
    <property type="entry name" value="Cit_lyase_B"/>
    <property type="match status" value="1"/>
</dbReference>
<organism evidence="7 8">
    <name type="scientific">Corynebacterium meridianum</name>
    <dbReference type="NCBI Taxonomy" id="2765363"/>
    <lineage>
        <taxon>Bacteria</taxon>
        <taxon>Bacillati</taxon>
        <taxon>Actinomycetota</taxon>
        <taxon>Actinomycetes</taxon>
        <taxon>Mycobacteriales</taxon>
        <taxon>Corynebacteriaceae</taxon>
        <taxon>Corynebacterium</taxon>
    </lineage>
</organism>
<sequence length="286" mass="31024">MTGTNGNGGAPDPVITGPALLFAPANRPERFVRAAECSDMVILDLEDGAGSVSREEGRRNIINSGMDPRRTIARVCGPQDPGFIDDVRAIRETDYRTVIVPKVTDRIPDEVRGFRIIALIETPQAVLNLGALAADPDVVGLYWGAEDLCAYLGGTHSRLQPDEGAPEDRPGRYRDTMLMARSLMHMHAAAAGKFTVDAVHADFNDDRGLYEEAADAARSGFAATACIHPRQIAVVRRAYAPEPAQLERARRIVEEARRHPGAFKIDGEMIDAPLIAQAHRLVARAG</sequence>
<dbReference type="Pfam" id="PF03328">
    <property type="entry name" value="HpcH_HpaI"/>
    <property type="match status" value="1"/>
</dbReference>
<proteinExistence type="predicted"/>
<feature type="domain" description="HpcH/HpaI aldolase/citrate lyase" evidence="6">
    <location>
        <begin position="20"/>
        <end position="229"/>
    </location>
</feature>
<evidence type="ECO:0000313" key="7">
    <source>
        <dbReference type="EMBL" id="MBI8988554.1"/>
    </source>
</evidence>
<name>A0A934I551_9CORY</name>
<keyword evidence="7" id="KW-0456">Lyase</keyword>
<dbReference type="GO" id="GO:0000287">
    <property type="term" value="F:magnesium ion binding"/>
    <property type="evidence" value="ECO:0007669"/>
    <property type="project" value="TreeGrafter"/>
</dbReference>
<keyword evidence="3 5" id="KW-0460">Magnesium</keyword>
<dbReference type="AlphaFoldDB" id="A0A934I551"/>
<reference evidence="7" key="1">
    <citation type="submission" date="2020-12" db="EMBL/GenBank/DDBJ databases">
        <title>Genome public.</title>
        <authorList>
            <person name="Sun Q."/>
        </authorList>
    </citation>
    <scope>NUCLEOTIDE SEQUENCE</scope>
    <source>
        <strain evidence="7">CCM 8863</strain>
    </source>
</reference>
<dbReference type="Gene3D" id="3.20.20.60">
    <property type="entry name" value="Phosphoenolpyruvate-binding domains"/>
    <property type="match status" value="1"/>
</dbReference>
<dbReference type="InterPro" id="IPR011206">
    <property type="entry name" value="Citrate_lyase_beta/mcl1/mcl2"/>
</dbReference>
<evidence type="ECO:0000256" key="4">
    <source>
        <dbReference type="PIRSR" id="PIRSR015582-1"/>
    </source>
</evidence>
<feature type="binding site" evidence="5">
    <location>
        <position position="147"/>
    </location>
    <ligand>
        <name>Mg(2+)</name>
        <dbReference type="ChEBI" id="CHEBI:18420"/>
    </ligand>
</feature>
<dbReference type="GO" id="GO:0006107">
    <property type="term" value="P:oxaloacetate metabolic process"/>
    <property type="evidence" value="ECO:0007669"/>
    <property type="project" value="TreeGrafter"/>
</dbReference>
<protein>
    <submittedName>
        <fullName evidence="7">CoA ester lyase</fullName>
    </submittedName>
</protein>
<keyword evidence="2 5" id="KW-0479">Metal-binding</keyword>
<dbReference type="PANTHER" id="PTHR32308:SF10">
    <property type="entry name" value="CITRATE LYASE SUBUNIT BETA"/>
    <property type="match status" value="1"/>
</dbReference>
<evidence type="ECO:0000313" key="8">
    <source>
        <dbReference type="Proteomes" id="UP000645966"/>
    </source>
</evidence>
<dbReference type="Proteomes" id="UP000645966">
    <property type="component" value="Unassembled WGS sequence"/>
</dbReference>
<dbReference type="PANTHER" id="PTHR32308">
    <property type="entry name" value="LYASE BETA SUBUNIT, PUTATIVE (AFU_ORTHOLOGUE AFUA_4G13030)-RELATED"/>
    <property type="match status" value="1"/>
</dbReference>
<feature type="binding site" evidence="4">
    <location>
        <position position="121"/>
    </location>
    <ligand>
        <name>substrate</name>
    </ligand>
</feature>
<dbReference type="SUPFAM" id="SSF51621">
    <property type="entry name" value="Phosphoenolpyruvate/pyruvate domain"/>
    <property type="match status" value="1"/>
</dbReference>
<keyword evidence="8" id="KW-1185">Reference proteome</keyword>
<dbReference type="InterPro" id="IPR005000">
    <property type="entry name" value="Aldolase/citrate-lyase_domain"/>
</dbReference>
<comment type="cofactor">
    <cofactor evidence="1">
        <name>Mg(2+)</name>
        <dbReference type="ChEBI" id="CHEBI:18420"/>
    </cofactor>
</comment>
<feature type="binding site" evidence="5">
    <location>
        <position position="121"/>
    </location>
    <ligand>
        <name>Mg(2+)</name>
        <dbReference type="ChEBI" id="CHEBI:18420"/>
    </ligand>
</feature>